<keyword evidence="3" id="KW-0809">Transit peptide</keyword>
<comment type="similarity">
    <text evidence="2">Belongs to the mitochondrion-specific ribosomal protein mL40 family.</text>
</comment>
<dbReference type="PANTHER" id="PTHR39150">
    <property type="entry name" value="54S RIBOSOMAL PROTEIN L28, MITOCHONDRIAL"/>
    <property type="match status" value="1"/>
</dbReference>
<dbReference type="InterPro" id="IPR019192">
    <property type="entry name" value="Ribosomal_mL40"/>
</dbReference>
<dbReference type="GO" id="GO:0003735">
    <property type="term" value="F:structural constituent of ribosome"/>
    <property type="evidence" value="ECO:0007669"/>
    <property type="project" value="InterPro"/>
</dbReference>
<dbReference type="OrthoDB" id="2098203at2759"/>
<organism evidence="8 9">
    <name type="scientific">Terfezia boudieri ATCC MYA-4762</name>
    <dbReference type="NCBI Taxonomy" id="1051890"/>
    <lineage>
        <taxon>Eukaryota</taxon>
        <taxon>Fungi</taxon>
        <taxon>Dikarya</taxon>
        <taxon>Ascomycota</taxon>
        <taxon>Pezizomycotina</taxon>
        <taxon>Pezizomycetes</taxon>
        <taxon>Pezizales</taxon>
        <taxon>Pezizaceae</taxon>
        <taxon>Terfezia</taxon>
    </lineage>
</organism>
<evidence type="ECO:0000256" key="4">
    <source>
        <dbReference type="ARBA" id="ARBA00022980"/>
    </source>
</evidence>
<dbReference type="InParanoid" id="A0A3N4LK37"/>
<keyword evidence="4" id="KW-0689">Ribosomal protein</keyword>
<evidence type="ECO:0000313" key="9">
    <source>
        <dbReference type="Proteomes" id="UP000267821"/>
    </source>
</evidence>
<evidence type="ECO:0000256" key="6">
    <source>
        <dbReference type="ARBA" id="ARBA00023274"/>
    </source>
</evidence>
<dbReference type="Gene3D" id="6.10.250.3440">
    <property type="match status" value="1"/>
</dbReference>
<evidence type="ECO:0000313" key="8">
    <source>
        <dbReference type="EMBL" id="RPB21021.1"/>
    </source>
</evidence>
<dbReference type="EMBL" id="ML121564">
    <property type="protein sequence ID" value="RPB21021.1"/>
    <property type="molecule type" value="Genomic_DNA"/>
</dbReference>
<keyword evidence="9" id="KW-1185">Reference proteome</keyword>
<comment type="subcellular location">
    <subcellularLocation>
        <location evidence="1">Mitochondrion</location>
    </subcellularLocation>
</comment>
<dbReference type="InterPro" id="IPR042831">
    <property type="entry name" value="Ribosomal_mL40_fung"/>
</dbReference>
<keyword evidence="6" id="KW-0687">Ribonucleoprotein</keyword>
<dbReference type="STRING" id="1051890.A0A3N4LK37"/>
<dbReference type="AlphaFoldDB" id="A0A3N4LK37"/>
<proteinExistence type="inferred from homology"/>
<dbReference type="GO" id="GO:0005739">
    <property type="term" value="C:mitochondrion"/>
    <property type="evidence" value="ECO:0007669"/>
    <property type="project" value="UniProtKB-SubCell"/>
</dbReference>
<evidence type="ECO:0000256" key="3">
    <source>
        <dbReference type="ARBA" id="ARBA00022946"/>
    </source>
</evidence>
<dbReference type="Proteomes" id="UP000267821">
    <property type="component" value="Unassembled WGS sequence"/>
</dbReference>
<accession>A0A3N4LK37</accession>
<gene>
    <name evidence="8" type="ORF">L211DRAFT_841001</name>
</gene>
<keyword evidence="5" id="KW-0496">Mitochondrion</keyword>
<dbReference type="FunCoup" id="A0A3N4LK37">
    <property type="interactions" value="221"/>
</dbReference>
<evidence type="ECO:0000256" key="7">
    <source>
        <dbReference type="ARBA" id="ARBA00035192"/>
    </source>
</evidence>
<evidence type="ECO:0000256" key="1">
    <source>
        <dbReference type="ARBA" id="ARBA00004173"/>
    </source>
</evidence>
<dbReference type="Pfam" id="PF09812">
    <property type="entry name" value="MRP-L28"/>
    <property type="match status" value="1"/>
</dbReference>
<evidence type="ECO:0000256" key="2">
    <source>
        <dbReference type="ARBA" id="ARBA00009360"/>
    </source>
</evidence>
<dbReference type="GO" id="GO:0005840">
    <property type="term" value="C:ribosome"/>
    <property type="evidence" value="ECO:0007669"/>
    <property type="project" value="UniProtKB-KW"/>
</dbReference>
<dbReference type="GO" id="GO:0032543">
    <property type="term" value="P:mitochondrial translation"/>
    <property type="evidence" value="ECO:0007669"/>
    <property type="project" value="InterPro"/>
</dbReference>
<name>A0A3N4LK37_9PEZI</name>
<dbReference type="PANTHER" id="PTHR39150:SF1">
    <property type="entry name" value="LARGE RIBOSOMAL SUBUNIT PROTEIN ML40"/>
    <property type="match status" value="1"/>
</dbReference>
<dbReference type="GO" id="GO:1990904">
    <property type="term" value="C:ribonucleoprotein complex"/>
    <property type="evidence" value="ECO:0007669"/>
    <property type="project" value="UniProtKB-KW"/>
</dbReference>
<protein>
    <recommendedName>
        <fullName evidence="7">Large ribosomal subunit protein mL40</fullName>
    </recommendedName>
</protein>
<reference evidence="8 9" key="1">
    <citation type="journal article" date="2018" name="Nat. Ecol. Evol.">
        <title>Pezizomycetes genomes reveal the molecular basis of ectomycorrhizal truffle lifestyle.</title>
        <authorList>
            <person name="Murat C."/>
            <person name="Payen T."/>
            <person name="Noel B."/>
            <person name="Kuo A."/>
            <person name="Morin E."/>
            <person name="Chen J."/>
            <person name="Kohler A."/>
            <person name="Krizsan K."/>
            <person name="Balestrini R."/>
            <person name="Da Silva C."/>
            <person name="Montanini B."/>
            <person name="Hainaut M."/>
            <person name="Levati E."/>
            <person name="Barry K.W."/>
            <person name="Belfiori B."/>
            <person name="Cichocki N."/>
            <person name="Clum A."/>
            <person name="Dockter R.B."/>
            <person name="Fauchery L."/>
            <person name="Guy J."/>
            <person name="Iotti M."/>
            <person name="Le Tacon F."/>
            <person name="Lindquist E.A."/>
            <person name="Lipzen A."/>
            <person name="Malagnac F."/>
            <person name="Mello A."/>
            <person name="Molinier V."/>
            <person name="Miyauchi S."/>
            <person name="Poulain J."/>
            <person name="Riccioni C."/>
            <person name="Rubini A."/>
            <person name="Sitrit Y."/>
            <person name="Splivallo R."/>
            <person name="Traeger S."/>
            <person name="Wang M."/>
            <person name="Zifcakova L."/>
            <person name="Wipf D."/>
            <person name="Zambonelli A."/>
            <person name="Paolocci F."/>
            <person name="Nowrousian M."/>
            <person name="Ottonello S."/>
            <person name="Baldrian P."/>
            <person name="Spatafora J.W."/>
            <person name="Henrissat B."/>
            <person name="Nagy L.G."/>
            <person name="Aury J.M."/>
            <person name="Wincker P."/>
            <person name="Grigoriev I.V."/>
            <person name="Bonfante P."/>
            <person name="Martin F.M."/>
        </authorList>
    </citation>
    <scope>NUCLEOTIDE SEQUENCE [LARGE SCALE GENOMIC DNA]</scope>
    <source>
        <strain evidence="8 9">ATCC MYA-4762</strain>
    </source>
</reference>
<evidence type="ECO:0000256" key="5">
    <source>
        <dbReference type="ARBA" id="ARBA00023128"/>
    </source>
</evidence>
<sequence length="145" mass="16928">MVAGGRGAGVGAGAGPLTFVRGMAKKKGGRVQDRRVRMIRYSLNHPLTPRPLKFGTMRMLRHWTIHRAWLLYQRKLRTARELELERQWNSMREACEELARVDQRLYRIATSKKETGYFPIELRIPTDTPPREGWNHGWVRPHQKA</sequence>